<evidence type="ECO:0000256" key="3">
    <source>
        <dbReference type="ARBA" id="ARBA00022475"/>
    </source>
</evidence>
<dbReference type="Pfam" id="PF04093">
    <property type="entry name" value="MreD"/>
    <property type="match status" value="1"/>
</dbReference>
<dbReference type="PANTHER" id="PTHR37484">
    <property type="entry name" value="ROD SHAPE-DETERMINING PROTEIN MRED"/>
    <property type="match status" value="1"/>
</dbReference>
<feature type="transmembrane region" description="Helical" evidence="9">
    <location>
        <begin position="100"/>
        <end position="123"/>
    </location>
</feature>
<evidence type="ECO:0000256" key="5">
    <source>
        <dbReference type="ARBA" id="ARBA00022960"/>
    </source>
</evidence>
<dbReference type="PIRSF" id="PIRSF018472">
    <property type="entry name" value="MreD_proteobac"/>
    <property type="match status" value="1"/>
</dbReference>
<keyword evidence="3 8" id="KW-1003">Cell membrane</keyword>
<accession>A0A0A3AN62</accession>
<feature type="transmembrane region" description="Helical" evidence="9">
    <location>
        <begin position="68"/>
        <end position="88"/>
    </location>
</feature>
<reference evidence="10 11" key="1">
    <citation type="submission" date="2014-11" db="EMBL/GenBank/DDBJ databases">
        <title>Draft genome sequence of Chelonobacter oris 1662T, associated with respiratory disease in Hermann's Tortoises.</title>
        <authorList>
            <person name="Kudirkiene E."/>
            <person name="Hansen M.J."/>
            <person name="Bojesen A.M."/>
        </authorList>
    </citation>
    <scope>NUCLEOTIDE SEQUENCE [LARGE SCALE GENOMIC DNA]</scope>
    <source>
        <strain evidence="10 11">1662</strain>
    </source>
</reference>
<comment type="caution">
    <text evidence="10">The sequence shown here is derived from an EMBL/GenBank/DDBJ whole genome shotgun (WGS) entry which is preliminary data.</text>
</comment>
<keyword evidence="11" id="KW-1185">Reference proteome</keyword>
<evidence type="ECO:0000256" key="2">
    <source>
        <dbReference type="ARBA" id="ARBA00007776"/>
    </source>
</evidence>
<protein>
    <recommendedName>
        <fullName evidence="8">Rod shape-determining protein MreD</fullName>
    </recommendedName>
</protein>
<evidence type="ECO:0000256" key="9">
    <source>
        <dbReference type="SAM" id="Phobius"/>
    </source>
</evidence>
<dbReference type="GO" id="GO:0005886">
    <property type="term" value="C:plasma membrane"/>
    <property type="evidence" value="ECO:0007669"/>
    <property type="project" value="UniProtKB-SubCell"/>
</dbReference>
<dbReference type="Proteomes" id="UP000030380">
    <property type="component" value="Unassembled WGS sequence"/>
</dbReference>
<dbReference type="STRING" id="505317.OA57_03935"/>
<dbReference type="EMBL" id="JSUM01000005">
    <property type="protein sequence ID" value="KGQ70863.1"/>
    <property type="molecule type" value="Genomic_DNA"/>
</dbReference>
<keyword evidence="7 8" id="KW-0472">Membrane</keyword>
<gene>
    <name evidence="10" type="ORF">OA57_03935</name>
</gene>
<keyword evidence="8" id="KW-0997">Cell inner membrane</keyword>
<dbReference type="PANTHER" id="PTHR37484:SF1">
    <property type="entry name" value="ROD SHAPE-DETERMINING PROTEIN MRED"/>
    <property type="match status" value="1"/>
</dbReference>
<dbReference type="RefSeq" id="WP_034613840.1">
    <property type="nucleotide sequence ID" value="NZ_JSUM01000005.1"/>
</dbReference>
<comment type="similarity">
    <text evidence="2 8">Belongs to the MreD family.</text>
</comment>
<keyword evidence="5 8" id="KW-0133">Cell shape</keyword>
<dbReference type="OrthoDB" id="6647425at2"/>
<comment type="function">
    <text evidence="8">Involved in formation of the rod shape of the cell. May also contribute to regulation of formation of penicillin-binding proteins.</text>
</comment>
<proteinExistence type="inferred from homology"/>
<organism evidence="10 11">
    <name type="scientific">Chelonobacter oris</name>
    <dbReference type="NCBI Taxonomy" id="505317"/>
    <lineage>
        <taxon>Bacteria</taxon>
        <taxon>Pseudomonadati</taxon>
        <taxon>Pseudomonadota</taxon>
        <taxon>Gammaproteobacteria</taxon>
        <taxon>Pasteurellales</taxon>
        <taxon>Pasteurellaceae</taxon>
        <taxon>Chelonobacter</taxon>
    </lineage>
</organism>
<evidence type="ECO:0000256" key="4">
    <source>
        <dbReference type="ARBA" id="ARBA00022692"/>
    </source>
</evidence>
<comment type="subcellular location">
    <subcellularLocation>
        <location evidence="8">Cell inner membrane</location>
    </subcellularLocation>
    <subcellularLocation>
        <location evidence="1">Cell membrane</location>
        <topology evidence="1">Multi-pass membrane protein</topology>
    </subcellularLocation>
</comment>
<sequence>MRGNWLIQSLMVACTFLVALVMEITPWSSEFQGFRPSWLVLVLLYWVLAIPNKISIGWAFVVGLIWDLSLGSILGVHALVLSLFAYLIASNHLVLRNLSLWLQSILVIVSVVTIHIIIFLIELFMHSARFNSQELIGAVISGVLWPWVFLLLRTLRRKFHLR</sequence>
<evidence type="ECO:0000313" key="10">
    <source>
        <dbReference type="EMBL" id="KGQ70863.1"/>
    </source>
</evidence>
<dbReference type="InterPro" id="IPR007227">
    <property type="entry name" value="Cell_shape_determining_MreD"/>
</dbReference>
<dbReference type="GO" id="GO:0008360">
    <property type="term" value="P:regulation of cell shape"/>
    <property type="evidence" value="ECO:0007669"/>
    <property type="project" value="UniProtKB-UniRule"/>
</dbReference>
<name>A0A0A3AN62_9PAST</name>
<evidence type="ECO:0000256" key="6">
    <source>
        <dbReference type="ARBA" id="ARBA00022989"/>
    </source>
</evidence>
<feature type="transmembrane region" description="Helical" evidence="9">
    <location>
        <begin position="135"/>
        <end position="152"/>
    </location>
</feature>
<dbReference type="AlphaFoldDB" id="A0A0A3AN62"/>
<evidence type="ECO:0000313" key="11">
    <source>
        <dbReference type="Proteomes" id="UP000030380"/>
    </source>
</evidence>
<feature type="transmembrane region" description="Helical" evidence="9">
    <location>
        <begin position="38"/>
        <end position="62"/>
    </location>
</feature>
<evidence type="ECO:0000256" key="1">
    <source>
        <dbReference type="ARBA" id="ARBA00004651"/>
    </source>
</evidence>
<dbReference type="NCBIfam" id="TIGR03426">
    <property type="entry name" value="shape_MreD"/>
    <property type="match status" value="1"/>
</dbReference>
<keyword evidence="4 9" id="KW-0812">Transmembrane</keyword>
<evidence type="ECO:0000256" key="8">
    <source>
        <dbReference type="PIRNR" id="PIRNR018472"/>
    </source>
</evidence>
<keyword evidence="6 9" id="KW-1133">Transmembrane helix</keyword>
<dbReference type="InterPro" id="IPR026034">
    <property type="entry name" value="MreD_proteobac"/>
</dbReference>
<feature type="transmembrane region" description="Helical" evidence="9">
    <location>
        <begin position="6"/>
        <end position="26"/>
    </location>
</feature>
<evidence type="ECO:0000256" key="7">
    <source>
        <dbReference type="ARBA" id="ARBA00023136"/>
    </source>
</evidence>